<gene>
    <name evidence="2" type="ordered locus">OCA5_pOC16700740</name>
</gene>
<keyword evidence="1" id="KW-1133">Transmembrane helix</keyword>
<evidence type="ECO:0000313" key="3">
    <source>
        <dbReference type="Proteomes" id="UP000007730"/>
    </source>
</evidence>
<proteinExistence type="predicted"/>
<dbReference type="EMBL" id="CP002828">
    <property type="protein sequence ID" value="AEI08272.1"/>
    <property type="molecule type" value="Genomic_DNA"/>
</dbReference>
<dbReference type="HOGENOM" id="CLU_2012856_0_0_5"/>
<keyword evidence="1" id="KW-0812">Transmembrane</keyword>
<keyword evidence="3" id="KW-1185">Reference proteome</keyword>
<sequence length="124" mass="13208">MERRTVQGLSRLKAPYLRRTTLVLLALTYLFVGLGHVPFCTEGAISVSLASELGAAPSDGSDNGGATKAPVLAEHCPVCTPAVMPTPVPVASQLEHPVKVVFVAPRRLLEEHPKLDTPPPKHLT</sequence>
<accession>F8C1F7</accession>
<evidence type="ECO:0000313" key="2">
    <source>
        <dbReference type="EMBL" id="AEI08272.1"/>
    </source>
</evidence>
<evidence type="ECO:0000256" key="1">
    <source>
        <dbReference type="SAM" id="Phobius"/>
    </source>
</evidence>
<dbReference type="KEGG" id="ocg:OCA5_pOC16700740"/>
<evidence type="ECO:0008006" key="4">
    <source>
        <dbReference type="Google" id="ProtNLM"/>
    </source>
</evidence>
<geneLocation type="plasmid" evidence="2 3">
    <name>pOC167</name>
</geneLocation>
<name>F8C1F7_AFIC5</name>
<organism evidence="2 3">
    <name type="scientific">Afipia carboxidovorans (strain ATCC 49405 / DSM 1227 / KCTC 32145 / OM5)</name>
    <name type="common">Oligotropha carboxidovorans</name>
    <dbReference type="NCBI Taxonomy" id="504832"/>
    <lineage>
        <taxon>Bacteria</taxon>
        <taxon>Pseudomonadati</taxon>
        <taxon>Pseudomonadota</taxon>
        <taxon>Alphaproteobacteria</taxon>
        <taxon>Hyphomicrobiales</taxon>
        <taxon>Nitrobacteraceae</taxon>
        <taxon>Afipia</taxon>
    </lineage>
</organism>
<feature type="transmembrane region" description="Helical" evidence="1">
    <location>
        <begin position="21"/>
        <end position="39"/>
    </location>
</feature>
<protein>
    <recommendedName>
        <fullName evidence="4">DUF2946 domain-containing protein</fullName>
    </recommendedName>
</protein>
<dbReference type="Proteomes" id="UP000007730">
    <property type="component" value="Plasmid pOC167"/>
</dbReference>
<dbReference type="OrthoDB" id="8254948at2"/>
<dbReference type="AlphaFoldDB" id="F8C1F7"/>
<reference evidence="2 3" key="1">
    <citation type="journal article" date="2011" name="J. Bacteriol.">
        <title>Complete genome sequences of the chemolithoautotrophic Oligotropha carboxidovorans strains OM4 and OM5.</title>
        <authorList>
            <person name="Volland S."/>
            <person name="Rachinger M."/>
            <person name="Strittmatter A."/>
            <person name="Daniel R."/>
            <person name="Gottschalk G."/>
            <person name="Meyer O."/>
        </authorList>
    </citation>
    <scope>NUCLEOTIDE SEQUENCE [LARGE SCALE GENOMIC DNA]</scope>
    <source>
        <strain evidence="3">ATCC 49405 / DSM 1227 / KCTC 32145 / OM5</strain>
        <plasmid evidence="2">pOC167</plasmid>
    </source>
</reference>
<keyword evidence="1" id="KW-0472">Membrane</keyword>
<keyword evidence="2" id="KW-0614">Plasmid</keyword>